<keyword evidence="1" id="KW-0812">Transmembrane</keyword>
<feature type="transmembrane region" description="Helical" evidence="1">
    <location>
        <begin position="67"/>
        <end position="84"/>
    </location>
</feature>
<keyword evidence="1" id="KW-1133">Transmembrane helix</keyword>
<gene>
    <name evidence="2" type="ORF">BDV26DRAFT_252247</name>
</gene>
<keyword evidence="3" id="KW-1185">Reference proteome</keyword>
<dbReference type="EMBL" id="ML736158">
    <property type="protein sequence ID" value="KAE8382909.1"/>
    <property type="molecule type" value="Genomic_DNA"/>
</dbReference>
<accession>A0A5N7BMA8</accession>
<evidence type="ECO:0000256" key="1">
    <source>
        <dbReference type="SAM" id="Phobius"/>
    </source>
</evidence>
<proteinExistence type="predicted"/>
<name>A0A5N7BMA8_9EURO</name>
<dbReference type="AlphaFoldDB" id="A0A5N7BMA8"/>
<evidence type="ECO:0000313" key="2">
    <source>
        <dbReference type="EMBL" id="KAE8382909.1"/>
    </source>
</evidence>
<reference evidence="2 3" key="1">
    <citation type="submission" date="2019-04" db="EMBL/GenBank/DDBJ databases">
        <title>Friends and foes A comparative genomics studyof 23 Aspergillus species from section Flavi.</title>
        <authorList>
            <consortium name="DOE Joint Genome Institute"/>
            <person name="Kjaerbolling I."/>
            <person name="Vesth T."/>
            <person name="Frisvad J.C."/>
            <person name="Nybo J.L."/>
            <person name="Theobald S."/>
            <person name="Kildgaard S."/>
            <person name="Isbrandt T."/>
            <person name="Kuo A."/>
            <person name="Sato A."/>
            <person name="Lyhne E.K."/>
            <person name="Kogle M.E."/>
            <person name="Wiebenga A."/>
            <person name="Kun R.S."/>
            <person name="Lubbers R.J."/>
            <person name="Makela M.R."/>
            <person name="Barry K."/>
            <person name="Chovatia M."/>
            <person name="Clum A."/>
            <person name="Daum C."/>
            <person name="Haridas S."/>
            <person name="He G."/>
            <person name="LaButti K."/>
            <person name="Lipzen A."/>
            <person name="Mondo S."/>
            <person name="Riley R."/>
            <person name="Salamov A."/>
            <person name="Simmons B.A."/>
            <person name="Magnuson J.K."/>
            <person name="Henrissat B."/>
            <person name="Mortensen U.H."/>
            <person name="Larsen T.O."/>
            <person name="Devries R.P."/>
            <person name="Grigoriev I.V."/>
            <person name="Machida M."/>
            <person name="Baker S.E."/>
            <person name="Andersen M.R."/>
        </authorList>
    </citation>
    <scope>NUCLEOTIDE SEQUENCE [LARGE SCALE GENOMIC DNA]</scope>
    <source>
        <strain evidence="2 3">IBT 29228</strain>
    </source>
</reference>
<organism evidence="2 3">
    <name type="scientific">Aspergillus bertholletiae</name>
    <dbReference type="NCBI Taxonomy" id="1226010"/>
    <lineage>
        <taxon>Eukaryota</taxon>
        <taxon>Fungi</taxon>
        <taxon>Dikarya</taxon>
        <taxon>Ascomycota</taxon>
        <taxon>Pezizomycotina</taxon>
        <taxon>Eurotiomycetes</taxon>
        <taxon>Eurotiomycetidae</taxon>
        <taxon>Eurotiales</taxon>
        <taxon>Aspergillaceae</taxon>
        <taxon>Aspergillus</taxon>
        <taxon>Aspergillus subgen. Circumdati</taxon>
    </lineage>
</organism>
<keyword evidence="1" id="KW-0472">Membrane</keyword>
<evidence type="ECO:0000313" key="3">
    <source>
        <dbReference type="Proteomes" id="UP000326198"/>
    </source>
</evidence>
<protein>
    <submittedName>
        <fullName evidence="2">Uncharacterized protein</fullName>
    </submittedName>
</protein>
<sequence length="87" mass="9836">MLHHERWTAPKRVIFNLSVLINRSFLSLDGTTICGSVLRTPRSRAIIKYGFTPIVSAEELFGSTPQLLLLLLLLLFLPTYLILIPSQ</sequence>
<dbReference type="Proteomes" id="UP000326198">
    <property type="component" value="Unassembled WGS sequence"/>
</dbReference>